<sequence length="97" mass="10473">MMMADISAPTCSKCRWFKEGKTPPGGRLGILVQSKGWDGFSGPGGQHFKALGAGYCENVHQPRGLVLTNYACPNFEQTPEVDDQKSISEATVLRISA</sequence>
<dbReference type="RefSeq" id="WP_164535398.1">
    <property type="nucleotide sequence ID" value="NZ_JAALFG010000004.1"/>
</dbReference>
<proteinExistence type="predicted"/>
<comment type="caution">
    <text evidence="1">The sequence shown here is derived from an EMBL/GenBank/DDBJ whole genome shotgun (WGS) entry which is preliminary data.</text>
</comment>
<dbReference type="Proteomes" id="UP000474802">
    <property type="component" value="Unassembled WGS sequence"/>
</dbReference>
<accession>A0A6M1SPV8</accession>
<evidence type="ECO:0000313" key="1">
    <source>
        <dbReference type="EMBL" id="NGP19160.1"/>
    </source>
</evidence>
<protein>
    <submittedName>
        <fullName evidence="1">Uncharacterized protein</fullName>
    </submittedName>
</protein>
<organism evidence="1 2">
    <name type="scientific">Devosia aurantiaca</name>
    <dbReference type="NCBI Taxonomy" id="2714858"/>
    <lineage>
        <taxon>Bacteria</taxon>
        <taxon>Pseudomonadati</taxon>
        <taxon>Pseudomonadota</taxon>
        <taxon>Alphaproteobacteria</taxon>
        <taxon>Hyphomicrobiales</taxon>
        <taxon>Devosiaceae</taxon>
        <taxon>Devosia</taxon>
    </lineage>
</organism>
<gene>
    <name evidence="1" type="ORF">G5575_17305</name>
</gene>
<evidence type="ECO:0000313" key="2">
    <source>
        <dbReference type="Proteomes" id="UP000474802"/>
    </source>
</evidence>
<dbReference type="AlphaFoldDB" id="A0A6M1SPV8"/>
<keyword evidence="2" id="KW-1185">Reference proteome</keyword>
<reference evidence="1 2" key="1">
    <citation type="submission" date="2020-02" db="EMBL/GenBank/DDBJ databases">
        <authorList>
            <person name="Khan S.A."/>
            <person name="Jeon C.O."/>
            <person name="Chun B.H."/>
        </authorList>
    </citation>
    <scope>NUCLEOTIDE SEQUENCE [LARGE SCALE GENOMIC DNA]</scope>
    <source>
        <strain evidence="1 2">H239</strain>
    </source>
</reference>
<name>A0A6M1SPV8_9HYPH</name>
<reference evidence="1 2" key="2">
    <citation type="submission" date="2020-03" db="EMBL/GenBank/DDBJ databases">
        <title>Devosia chinhatensis sp. nov., isolated from a hexachlorocyclohexane (HCH) dump site in India.</title>
        <authorList>
            <person name="Kumar M."/>
            <person name="Lal R."/>
        </authorList>
    </citation>
    <scope>NUCLEOTIDE SEQUENCE [LARGE SCALE GENOMIC DNA]</scope>
    <source>
        <strain evidence="1 2">H239</strain>
    </source>
</reference>
<dbReference type="EMBL" id="JAALFG010000004">
    <property type="protein sequence ID" value="NGP19160.1"/>
    <property type="molecule type" value="Genomic_DNA"/>
</dbReference>